<evidence type="ECO:0000256" key="6">
    <source>
        <dbReference type="ARBA" id="ARBA00023136"/>
    </source>
</evidence>
<comment type="caution">
    <text evidence="8">The sequence shown here is derived from an EMBL/GenBank/DDBJ whole genome shotgun (WGS) entry which is preliminary data.</text>
</comment>
<dbReference type="GO" id="GO:0005886">
    <property type="term" value="C:plasma membrane"/>
    <property type="evidence" value="ECO:0007669"/>
    <property type="project" value="UniProtKB-ARBA"/>
</dbReference>
<keyword evidence="9" id="KW-1185">Reference proteome</keyword>
<evidence type="ECO:0000313" key="8">
    <source>
        <dbReference type="EMBL" id="ORY82037.1"/>
    </source>
</evidence>
<accession>A0A1Y2FEJ8</accession>
<keyword evidence="4 7" id="KW-0812">Transmembrane</keyword>
<comment type="similarity">
    <text evidence="2">Belongs to the major facilitator superfamily. Proton-dependent oligopeptide transporter (POT/PTR) (TC 2.A.17) family.</text>
</comment>
<dbReference type="AlphaFoldDB" id="A0A1Y2FEJ8"/>
<evidence type="ECO:0000256" key="2">
    <source>
        <dbReference type="ARBA" id="ARBA00005982"/>
    </source>
</evidence>
<dbReference type="SUPFAM" id="SSF103473">
    <property type="entry name" value="MFS general substrate transporter"/>
    <property type="match status" value="1"/>
</dbReference>
<evidence type="ECO:0000256" key="5">
    <source>
        <dbReference type="ARBA" id="ARBA00022989"/>
    </source>
</evidence>
<dbReference type="InterPro" id="IPR036259">
    <property type="entry name" value="MFS_trans_sf"/>
</dbReference>
<evidence type="ECO:0000313" key="9">
    <source>
        <dbReference type="Proteomes" id="UP000193685"/>
    </source>
</evidence>
<dbReference type="Pfam" id="PF00854">
    <property type="entry name" value="PTR2"/>
    <property type="match status" value="1"/>
</dbReference>
<gene>
    <name evidence="8" type="ORF">BCR37DRAFT_402760</name>
</gene>
<dbReference type="EMBL" id="MCFI01000010">
    <property type="protein sequence ID" value="ORY82037.1"/>
    <property type="molecule type" value="Genomic_DNA"/>
</dbReference>
<feature type="transmembrane region" description="Helical" evidence="7">
    <location>
        <begin position="422"/>
        <end position="444"/>
    </location>
</feature>
<evidence type="ECO:0000256" key="3">
    <source>
        <dbReference type="ARBA" id="ARBA00022448"/>
    </source>
</evidence>
<feature type="transmembrane region" description="Helical" evidence="7">
    <location>
        <begin position="246"/>
        <end position="267"/>
    </location>
</feature>
<feature type="transmembrane region" description="Helical" evidence="7">
    <location>
        <begin position="162"/>
        <end position="180"/>
    </location>
</feature>
<dbReference type="InterPro" id="IPR000109">
    <property type="entry name" value="POT_fam"/>
</dbReference>
<dbReference type="RefSeq" id="XP_040725171.1">
    <property type="nucleotide sequence ID" value="XM_040871933.1"/>
</dbReference>
<evidence type="ECO:0000256" key="1">
    <source>
        <dbReference type="ARBA" id="ARBA00004141"/>
    </source>
</evidence>
<dbReference type="STRING" id="56484.A0A1Y2FEJ8"/>
<feature type="transmembrane region" description="Helical" evidence="7">
    <location>
        <begin position="135"/>
        <end position="156"/>
    </location>
</feature>
<dbReference type="FunFam" id="1.20.1250.20:FF:000085">
    <property type="entry name" value="MFS peptide transporter Ptr2"/>
    <property type="match status" value="1"/>
</dbReference>
<dbReference type="PANTHER" id="PTHR11654">
    <property type="entry name" value="OLIGOPEPTIDE TRANSPORTER-RELATED"/>
    <property type="match status" value="1"/>
</dbReference>
<keyword evidence="5 7" id="KW-1133">Transmembrane helix</keyword>
<keyword evidence="6 7" id="KW-0472">Membrane</keyword>
<comment type="subcellular location">
    <subcellularLocation>
        <location evidence="1">Membrane</location>
        <topology evidence="1">Multi-pass membrane protein</topology>
    </subcellularLocation>
</comment>
<dbReference type="Gene3D" id="1.20.1250.20">
    <property type="entry name" value="MFS general substrate transporter like domains"/>
    <property type="match status" value="1"/>
</dbReference>
<protein>
    <submittedName>
        <fullName evidence="8">MFS peptide transporter</fullName>
    </submittedName>
</protein>
<evidence type="ECO:0000256" key="7">
    <source>
        <dbReference type="SAM" id="Phobius"/>
    </source>
</evidence>
<dbReference type="OrthoDB" id="8904098at2759"/>
<feature type="transmembrane region" description="Helical" evidence="7">
    <location>
        <begin position="504"/>
        <end position="525"/>
    </location>
</feature>
<feature type="transmembrane region" description="Helical" evidence="7">
    <location>
        <begin position="473"/>
        <end position="492"/>
    </location>
</feature>
<evidence type="ECO:0000256" key="4">
    <source>
        <dbReference type="ARBA" id="ARBA00022692"/>
    </source>
</evidence>
<proteinExistence type="inferred from homology"/>
<organism evidence="8 9">
    <name type="scientific">Protomyces lactucae-debilis</name>
    <dbReference type="NCBI Taxonomy" id="2754530"/>
    <lineage>
        <taxon>Eukaryota</taxon>
        <taxon>Fungi</taxon>
        <taxon>Dikarya</taxon>
        <taxon>Ascomycota</taxon>
        <taxon>Taphrinomycotina</taxon>
        <taxon>Taphrinomycetes</taxon>
        <taxon>Taphrinales</taxon>
        <taxon>Protomycetaceae</taxon>
        <taxon>Protomyces</taxon>
    </lineage>
</organism>
<reference evidence="8 9" key="1">
    <citation type="submission" date="2016-07" db="EMBL/GenBank/DDBJ databases">
        <title>Pervasive Adenine N6-methylation of Active Genes in Fungi.</title>
        <authorList>
            <consortium name="DOE Joint Genome Institute"/>
            <person name="Mondo S.J."/>
            <person name="Dannebaum R.O."/>
            <person name="Kuo R.C."/>
            <person name="Labutti K."/>
            <person name="Haridas S."/>
            <person name="Kuo A."/>
            <person name="Salamov A."/>
            <person name="Ahrendt S.R."/>
            <person name="Lipzen A."/>
            <person name="Sullivan W."/>
            <person name="Andreopoulos W.B."/>
            <person name="Clum A."/>
            <person name="Lindquist E."/>
            <person name="Daum C."/>
            <person name="Ramamoorthy G.K."/>
            <person name="Gryganskyi A."/>
            <person name="Culley D."/>
            <person name="Magnuson J.K."/>
            <person name="James T.Y."/>
            <person name="O'Malley M.A."/>
            <person name="Stajich J.E."/>
            <person name="Spatafora J.W."/>
            <person name="Visel A."/>
            <person name="Grigoriev I.V."/>
        </authorList>
    </citation>
    <scope>NUCLEOTIDE SEQUENCE [LARGE SCALE GENOMIC DNA]</scope>
    <source>
        <strain evidence="8 9">12-1054</strain>
    </source>
</reference>
<dbReference type="GO" id="GO:0071916">
    <property type="term" value="F:dipeptide transmembrane transporter activity"/>
    <property type="evidence" value="ECO:0007669"/>
    <property type="project" value="UniProtKB-ARBA"/>
</dbReference>
<dbReference type="OMA" id="LPTIMFA"/>
<dbReference type="GeneID" id="63788532"/>
<dbReference type="Proteomes" id="UP000193685">
    <property type="component" value="Unassembled WGS sequence"/>
</dbReference>
<keyword evidence="3" id="KW-0813">Transport</keyword>
<feature type="transmembrane region" description="Helical" evidence="7">
    <location>
        <begin position="218"/>
        <end position="240"/>
    </location>
</feature>
<feature type="transmembrane region" description="Helical" evidence="7">
    <location>
        <begin position="531"/>
        <end position="552"/>
    </location>
</feature>
<feature type="transmembrane region" description="Helical" evidence="7">
    <location>
        <begin position="392"/>
        <end position="410"/>
    </location>
</feature>
<sequence>MTSAVAQGIDLVDAHPTVATGDWEIPTDEDWATLRKVSGRISAKAASVAIIEAAERFSYYGSTVSFTNFIQRPLPPGSKTGAGFAVGLTQSGALGQGQRTATALTTFNSFWAYVMPTLGAYLADAHWGRYRTIQYAIGAAIIGHIILVVAAIPSVIAVPSTSLGIFTIGIVTVGLGTGGFKSNVSILIAEQYTDPAHVKTLPSGERVIVDLVTTASSLYLYFYMAINFGALFGQICMTFASNYVGFWLGWTLPTIIFSFCPFIMWFFRKQYVRTPPTESVVAKAAKAVGLCFRGRGSWNPVRFYRNCKKDDFWQSAKPSVILARGDALPSYMNWDDQWIDELRRGIKSCAVFTFMPLFWLSYNQGSGNLTSQAATMDRGNVPNDLISNLNPITLIIFIPICDKFLYPFLARRGINFTPIKRITCGFFLAAIAMIWSAVTQHYIYKTGACGKYMNTCEEIAYAPINVWIQSGSYVIIAFSEIFASVTCLEFAYTHSPSNLRSVVMSMFLFSSAVASALGQALVALSDDPLLVWNYVVTAILAFIGGVAFWYTFRSLDAEEDVLTRLPKTTFIGKTKDFEEK</sequence>
<name>A0A1Y2FEJ8_PROLT</name>